<dbReference type="Gene3D" id="3.40.50.300">
    <property type="entry name" value="P-loop containing nucleotide triphosphate hydrolases"/>
    <property type="match status" value="1"/>
</dbReference>
<gene>
    <name evidence="5" type="ORF">DPMN_042105</name>
</gene>
<evidence type="ECO:0000313" key="5">
    <source>
        <dbReference type="EMBL" id="KAH3735569.1"/>
    </source>
</evidence>
<dbReference type="AlphaFoldDB" id="A0A9D4CZU5"/>
<dbReference type="SMART" id="SM00173">
    <property type="entry name" value="RAS"/>
    <property type="match status" value="1"/>
</dbReference>
<evidence type="ECO:0000313" key="6">
    <source>
        <dbReference type="Proteomes" id="UP000828390"/>
    </source>
</evidence>
<dbReference type="Proteomes" id="UP000828390">
    <property type="component" value="Unassembled WGS sequence"/>
</dbReference>
<dbReference type="Pfam" id="PF00071">
    <property type="entry name" value="Ras"/>
    <property type="match status" value="1"/>
</dbReference>
<evidence type="ECO:0000256" key="3">
    <source>
        <dbReference type="ARBA" id="ARBA00022801"/>
    </source>
</evidence>
<reference evidence="5" key="2">
    <citation type="submission" date="2020-11" db="EMBL/GenBank/DDBJ databases">
        <authorList>
            <person name="McCartney M.A."/>
            <person name="Auch B."/>
            <person name="Kono T."/>
            <person name="Mallez S."/>
            <person name="Becker A."/>
            <person name="Gohl D.M."/>
            <person name="Silverstein K.A.T."/>
            <person name="Koren S."/>
            <person name="Bechman K.B."/>
            <person name="Herman A."/>
            <person name="Abrahante J.E."/>
            <person name="Garbe J."/>
        </authorList>
    </citation>
    <scope>NUCLEOTIDE SEQUENCE</scope>
    <source>
        <strain evidence="5">Duluth1</strain>
        <tissue evidence="5">Whole animal</tissue>
    </source>
</reference>
<reference evidence="5" key="1">
    <citation type="journal article" date="2019" name="bioRxiv">
        <title>The Genome of the Zebra Mussel, Dreissena polymorpha: A Resource for Invasive Species Research.</title>
        <authorList>
            <person name="McCartney M.A."/>
            <person name="Auch B."/>
            <person name="Kono T."/>
            <person name="Mallez S."/>
            <person name="Zhang Y."/>
            <person name="Obille A."/>
            <person name="Becker A."/>
            <person name="Abrahante J.E."/>
            <person name="Garbe J."/>
            <person name="Badalamenti J.P."/>
            <person name="Herman A."/>
            <person name="Mangelson H."/>
            <person name="Liachko I."/>
            <person name="Sullivan S."/>
            <person name="Sone E.D."/>
            <person name="Koren S."/>
            <person name="Silverstein K.A.T."/>
            <person name="Beckman K.B."/>
            <person name="Gohl D.M."/>
        </authorList>
    </citation>
    <scope>NUCLEOTIDE SEQUENCE</scope>
    <source>
        <strain evidence="5">Duluth1</strain>
        <tissue evidence="5">Whole animal</tissue>
    </source>
</reference>
<comment type="similarity">
    <text evidence="1">Belongs to the small GTPase superfamily. Ras family.</text>
</comment>
<dbReference type="InterPro" id="IPR001806">
    <property type="entry name" value="Small_GTPase"/>
</dbReference>
<dbReference type="SMART" id="SM00175">
    <property type="entry name" value="RAB"/>
    <property type="match status" value="1"/>
</dbReference>
<sequence length="212" mass="23916">MSQKRFTGARIVLFGAGGVGKTAFAVRYITKRYIGDYDRDKEMIYTRRLPTPRDEILLEILDTGASPPIDVVEKHVKWGDGFVLMFSLADRSTLACLNEVKGIIEKAKGRDCPLTLVGNKSDLISAREIEEDELGQTAQKFDCPKFEISVAEGSQGVLEVMDEIICQIKRDFVKNLSSYNQNQVTDNKPRSKLYSMKKALKKRINKSHSDTF</sequence>
<dbReference type="PANTHER" id="PTHR45704">
    <property type="entry name" value="RAS-LIKE FAMILY MEMBER 11"/>
    <property type="match status" value="1"/>
</dbReference>
<dbReference type="OrthoDB" id="18798at2759"/>
<comment type="caution">
    <text evidence="5">The sequence shown here is derived from an EMBL/GenBank/DDBJ whole genome shotgun (WGS) entry which is preliminary data.</text>
</comment>
<dbReference type="PROSITE" id="PS51419">
    <property type="entry name" value="RAB"/>
    <property type="match status" value="1"/>
</dbReference>
<evidence type="ECO:0000256" key="4">
    <source>
        <dbReference type="ARBA" id="ARBA00048098"/>
    </source>
</evidence>
<evidence type="ECO:0000256" key="1">
    <source>
        <dbReference type="ARBA" id="ARBA00008344"/>
    </source>
</evidence>
<dbReference type="PROSITE" id="PS51421">
    <property type="entry name" value="RAS"/>
    <property type="match status" value="1"/>
</dbReference>
<dbReference type="SUPFAM" id="SSF52540">
    <property type="entry name" value="P-loop containing nucleoside triphosphate hydrolases"/>
    <property type="match status" value="1"/>
</dbReference>
<protein>
    <recommendedName>
        <fullName evidence="2">small monomeric GTPase</fullName>
        <ecNumber evidence="2">3.6.5.2</ecNumber>
    </recommendedName>
</protein>
<dbReference type="PRINTS" id="PR00449">
    <property type="entry name" value="RASTRNSFRMNG"/>
</dbReference>
<accession>A0A9D4CZU5</accession>
<dbReference type="GO" id="GO:0005525">
    <property type="term" value="F:GTP binding"/>
    <property type="evidence" value="ECO:0007669"/>
    <property type="project" value="InterPro"/>
</dbReference>
<proteinExistence type="inferred from homology"/>
<keyword evidence="6" id="KW-1185">Reference proteome</keyword>
<evidence type="ECO:0000256" key="2">
    <source>
        <dbReference type="ARBA" id="ARBA00011984"/>
    </source>
</evidence>
<dbReference type="EC" id="3.6.5.2" evidence="2"/>
<organism evidence="5 6">
    <name type="scientific">Dreissena polymorpha</name>
    <name type="common">Zebra mussel</name>
    <name type="synonym">Mytilus polymorpha</name>
    <dbReference type="NCBI Taxonomy" id="45954"/>
    <lineage>
        <taxon>Eukaryota</taxon>
        <taxon>Metazoa</taxon>
        <taxon>Spiralia</taxon>
        <taxon>Lophotrochozoa</taxon>
        <taxon>Mollusca</taxon>
        <taxon>Bivalvia</taxon>
        <taxon>Autobranchia</taxon>
        <taxon>Heteroconchia</taxon>
        <taxon>Euheterodonta</taxon>
        <taxon>Imparidentia</taxon>
        <taxon>Neoheterodontei</taxon>
        <taxon>Myida</taxon>
        <taxon>Dreissenoidea</taxon>
        <taxon>Dreissenidae</taxon>
        <taxon>Dreissena</taxon>
    </lineage>
</organism>
<comment type="catalytic activity">
    <reaction evidence="4">
        <text>GTP + H2O = GDP + phosphate + H(+)</text>
        <dbReference type="Rhea" id="RHEA:19669"/>
        <dbReference type="ChEBI" id="CHEBI:15377"/>
        <dbReference type="ChEBI" id="CHEBI:15378"/>
        <dbReference type="ChEBI" id="CHEBI:37565"/>
        <dbReference type="ChEBI" id="CHEBI:43474"/>
        <dbReference type="ChEBI" id="CHEBI:58189"/>
        <dbReference type="EC" id="3.6.5.2"/>
    </reaction>
</comment>
<name>A0A9D4CZU5_DREPO</name>
<dbReference type="InterPro" id="IPR027417">
    <property type="entry name" value="P-loop_NTPase"/>
</dbReference>
<dbReference type="GO" id="GO:0003925">
    <property type="term" value="F:G protein activity"/>
    <property type="evidence" value="ECO:0007669"/>
    <property type="project" value="UniProtKB-EC"/>
</dbReference>
<keyword evidence="3" id="KW-0378">Hydrolase</keyword>
<dbReference type="InterPro" id="IPR051065">
    <property type="entry name" value="Ras-related_GTPase"/>
</dbReference>
<dbReference type="EMBL" id="JAIWYP010000011">
    <property type="protein sequence ID" value="KAH3735569.1"/>
    <property type="molecule type" value="Genomic_DNA"/>
</dbReference>